<organism evidence="1 2">
    <name type="scientific">Daphnia magna</name>
    <dbReference type="NCBI Taxonomy" id="35525"/>
    <lineage>
        <taxon>Eukaryota</taxon>
        <taxon>Metazoa</taxon>
        <taxon>Ecdysozoa</taxon>
        <taxon>Arthropoda</taxon>
        <taxon>Crustacea</taxon>
        <taxon>Branchiopoda</taxon>
        <taxon>Diplostraca</taxon>
        <taxon>Cladocera</taxon>
        <taxon>Anomopoda</taxon>
        <taxon>Daphniidae</taxon>
        <taxon>Daphnia</taxon>
    </lineage>
</organism>
<evidence type="ECO:0000313" key="2">
    <source>
        <dbReference type="Proteomes" id="UP001234178"/>
    </source>
</evidence>
<reference evidence="1 2" key="1">
    <citation type="journal article" date="2023" name="Nucleic Acids Res.">
        <title>The hologenome of Daphnia magna reveals possible DNA methylation and microbiome-mediated evolution of the host genome.</title>
        <authorList>
            <person name="Chaturvedi A."/>
            <person name="Li X."/>
            <person name="Dhandapani V."/>
            <person name="Marshall H."/>
            <person name="Kissane S."/>
            <person name="Cuenca-Cambronero M."/>
            <person name="Asole G."/>
            <person name="Calvet F."/>
            <person name="Ruiz-Romero M."/>
            <person name="Marangio P."/>
            <person name="Guigo R."/>
            <person name="Rago D."/>
            <person name="Mirbahai L."/>
            <person name="Eastwood N."/>
            <person name="Colbourne J.K."/>
            <person name="Zhou J."/>
            <person name="Mallon E."/>
            <person name="Orsini L."/>
        </authorList>
    </citation>
    <scope>NUCLEOTIDE SEQUENCE [LARGE SCALE GENOMIC DNA]</scope>
    <source>
        <strain evidence="1">LRV0_1</strain>
    </source>
</reference>
<dbReference type="EMBL" id="JAOYFB010000004">
    <property type="protein sequence ID" value="KAK4012697.1"/>
    <property type="molecule type" value="Genomic_DNA"/>
</dbReference>
<accession>A0ABQ9ZIE5</accession>
<proteinExistence type="predicted"/>
<gene>
    <name evidence="1" type="ORF">OUZ56_024931</name>
</gene>
<name>A0ABQ9ZIE5_9CRUS</name>
<keyword evidence="2" id="KW-1185">Reference proteome</keyword>
<sequence length="144" mass="15767">MALCGLSAKALCEGSRCVDCLCLVAKSAVGLNIRAALEKIRRKCIGQWCGGQRVSVQNGKEATSRHGETRTVKSHDCPPVRRIVEWMRMQSPHTSVLRCRPTYIVVAASCAIIECQPISIFDEADSLDSFISSATTKRKCRLGL</sequence>
<dbReference type="Proteomes" id="UP001234178">
    <property type="component" value="Unassembled WGS sequence"/>
</dbReference>
<evidence type="ECO:0000313" key="1">
    <source>
        <dbReference type="EMBL" id="KAK4012697.1"/>
    </source>
</evidence>
<comment type="caution">
    <text evidence="1">The sequence shown here is derived from an EMBL/GenBank/DDBJ whole genome shotgun (WGS) entry which is preliminary data.</text>
</comment>
<protein>
    <submittedName>
        <fullName evidence="1">Uncharacterized protein</fullName>
    </submittedName>
</protein>